<evidence type="ECO:0000256" key="2">
    <source>
        <dbReference type="ARBA" id="ARBA00022692"/>
    </source>
</evidence>
<name>A0A1B8NVS9_HALEL</name>
<keyword evidence="3 5" id="KW-1133">Transmembrane helix</keyword>
<evidence type="ECO:0000259" key="6">
    <source>
        <dbReference type="Pfam" id="PF05154"/>
    </source>
</evidence>
<feature type="transmembrane region" description="Helical" evidence="5">
    <location>
        <begin position="80"/>
        <end position="97"/>
    </location>
</feature>
<proteinExistence type="predicted"/>
<comment type="caution">
    <text evidence="7">The sequence shown here is derived from an EMBL/GenBank/DDBJ whole genome shotgun (WGS) entry which is preliminary data.</text>
</comment>
<feature type="transmembrane region" description="Helical" evidence="5">
    <location>
        <begin position="40"/>
        <end position="60"/>
    </location>
</feature>
<gene>
    <name evidence="7" type="ORF">A8U91_03146</name>
</gene>
<dbReference type="EMBL" id="MAJD01000002">
    <property type="protein sequence ID" value="OBX34102.1"/>
    <property type="molecule type" value="Genomic_DNA"/>
</dbReference>
<feature type="domain" description="TM2" evidence="6">
    <location>
        <begin position="11"/>
        <end position="58"/>
    </location>
</feature>
<feature type="transmembrane region" description="Helical" evidence="5">
    <location>
        <begin position="15"/>
        <end position="33"/>
    </location>
</feature>
<dbReference type="InterPro" id="IPR007829">
    <property type="entry name" value="TM2"/>
</dbReference>
<keyword evidence="4 5" id="KW-0472">Membrane</keyword>
<evidence type="ECO:0000256" key="1">
    <source>
        <dbReference type="ARBA" id="ARBA00004141"/>
    </source>
</evidence>
<organism evidence="7 8">
    <name type="scientific">Halomonas elongata</name>
    <dbReference type="NCBI Taxonomy" id="2746"/>
    <lineage>
        <taxon>Bacteria</taxon>
        <taxon>Pseudomonadati</taxon>
        <taxon>Pseudomonadota</taxon>
        <taxon>Gammaproteobacteria</taxon>
        <taxon>Oceanospirillales</taxon>
        <taxon>Halomonadaceae</taxon>
        <taxon>Halomonas</taxon>
    </lineage>
</organism>
<evidence type="ECO:0000256" key="5">
    <source>
        <dbReference type="SAM" id="Phobius"/>
    </source>
</evidence>
<reference evidence="7 8" key="1">
    <citation type="submission" date="2016-06" db="EMBL/GenBank/DDBJ databases">
        <title>Genome sequence of halotolerant plant growth promoting strain of Halomonas elongata HEK1 isolated from salterns of Rann of Kutch, Gujarat, India.</title>
        <authorList>
            <person name="Gaba S."/>
            <person name="Singh R.N."/>
            <person name="Abrol S."/>
            <person name="Kaushik R."/>
            <person name="Saxena A.K."/>
        </authorList>
    </citation>
    <scope>NUCLEOTIDE SEQUENCE [LARGE SCALE GENOMIC DNA]</scope>
    <source>
        <strain evidence="7 8">HEK1</strain>
    </source>
</reference>
<dbReference type="PANTHER" id="PTHR21016:SF25">
    <property type="entry name" value="TM2 DOMAIN-CONTAINING PROTEIN DDB_G0277895-RELATED"/>
    <property type="match status" value="1"/>
</dbReference>
<evidence type="ECO:0000256" key="3">
    <source>
        <dbReference type="ARBA" id="ARBA00022989"/>
    </source>
</evidence>
<evidence type="ECO:0000313" key="8">
    <source>
        <dbReference type="Proteomes" id="UP000092504"/>
    </source>
</evidence>
<evidence type="ECO:0000256" key="4">
    <source>
        <dbReference type="ARBA" id="ARBA00023136"/>
    </source>
</evidence>
<dbReference type="GO" id="GO:0016020">
    <property type="term" value="C:membrane"/>
    <property type="evidence" value="ECO:0007669"/>
    <property type="project" value="UniProtKB-SubCell"/>
</dbReference>
<dbReference type="AlphaFoldDB" id="A0A1B8NVS9"/>
<dbReference type="PATRIC" id="fig|2746.7.peg.3237"/>
<accession>A0A1B8NVS9</accession>
<protein>
    <submittedName>
        <fullName evidence="7">TM2 domain protein</fullName>
    </submittedName>
</protein>
<dbReference type="InterPro" id="IPR050932">
    <property type="entry name" value="TM2D1-3-like"/>
</dbReference>
<keyword evidence="2 5" id="KW-0812">Transmembrane</keyword>
<dbReference type="Proteomes" id="UP000092504">
    <property type="component" value="Unassembled WGS sequence"/>
</dbReference>
<sequence>MDHTNISSEGTHSKLIGYLLWLFGFLGAHRFYYGKPVTGTIWFFTFGLLGIGWLIDLFLIPSMDRQADLRFQAGPINYSLAWLLLTFLGALGFTASIRASGSPASSISVPWGCSALVCCTISGRSTTRSPCAIPNGASSTAEAWQCSSTPSSGPFW</sequence>
<dbReference type="PANTHER" id="PTHR21016">
    <property type="entry name" value="BETA-AMYLOID BINDING PROTEIN-RELATED"/>
    <property type="match status" value="1"/>
</dbReference>
<evidence type="ECO:0000313" key="7">
    <source>
        <dbReference type="EMBL" id="OBX34102.1"/>
    </source>
</evidence>
<dbReference type="Pfam" id="PF05154">
    <property type="entry name" value="TM2"/>
    <property type="match status" value="1"/>
</dbReference>
<comment type="subcellular location">
    <subcellularLocation>
        <location evidence="1">Membrane</location>
        <topology evidence="1">Multi-pass membrane protein</topology>
    </subcellularLocation>
</comment>